<keyword evidence="3" id="KW-0808">Transferase</keyword>
<keyword evidence="4" id="KW-1185">Reference proteome</keyword>
<comment type="caution">
    <text evidence="3">The sequence shown here is derived from an EMBL/GenBank/DDBJ whole genome shotgun (WGS) entry which is preliminary data.</text>
</comment>
<dbReference type="PANTHER" id="PTHR12526:SF630">
    <property type="entry name" value="GLYCOSYLTRANSFERASE"/>
    <property type="match status" value="1"/>
</dbReference>
<protein>
    <submittedName>
        <fullName evidence="3">Glycosyltransferase family 4 protein</fullName>
        <ecNumber evidence="3">2.4.-.-</ecNumber>
    </submittedName>
</protein>
<dbReference type="RefSeq" id="WP_377813151.1">
    <property type="nucleotide sequence ID" value="NZ_JBHRSJ010000007.1"/>
</dbReference>
<dbReference type="Pfam" id="PF00534">
    <property type="entry name" value="Glycos_transf_1"/>
    <property type="match status" value="1"/>
</dbReference>
<gene>
    <name evidence="3" type="ORF">ACFOJE_04895</name>
</gene>
<dbReference type="CDD" id="cd03820">
    <property type="entry name" value="GT4_AmsD-like"/>
    <property type="match status" value="1"/>
</dbReference>
<evidence type="ECO:0000259" key="2">
    <source>
        <dbReference type="Pfam" id="PF13439"/>
    </source>
</evidence>
<keyword evidence="3" id="KW-0328">Glycosyltransferase</keyword>
<dbReference type="SUPFAM" id="SSF53756">
    <property type="entry name" value="UDP-Glycosyltransferase/glycogen phosphorylase"/>
    <property type="match status" value="1"/>
</dbReference>
<reference evidence="4" key="1">
    <citation type="journal article" date="2019" name="Int. J. Syst. Evol. Microbiol.">
        <title>The Global Catalogue of Microorganisms (GCM) 10K type strain sequencing project: providing services to taxonomists for standard genome sequencing and annotation.</title>
        <authorList>
            <consortium name="The Broad Institute Genomics Platform"/>
            <consortium name="The Broad Institute Genome Sequencing Center for Infectious Disease"/>
            <person name="Wu L."/>
            <person name="Ma J."/>
        </authorList>
    </citation>
    <scope>NUCLEOTIDE SEQUENCE [LARGE SCALE GENOMIC DNA]</scope>
    <source>
        <strain evidence="4">KCTC 62195</strain>
    </source>
</reference>
<dbReference type="InterPro" id="IPR028098">
    <property type="entry name" value="Glyco_trans_4-like_N"/>
</dbReference>
<dbReference type="Gene3D" id="3.40.50.2000">
    <property type="entry name" value="Glycogen Phosphorylase B"/>
    <property type="match status" value="2"/>
</dbReference>
<proteinExistence type="predicted"/>
<name>A0ABV7AR40_9GAMM</name>
<dbReference type="Pfam" id="PF13439">
    <property type="entry name" value="Glyco_transf_4"/>
    <property type="match status" value="1"/>
</dbReference>
<dbReference type="EMBL" id="JBHRSJ010000007">
    <property type="protein sequence ID" value="MFC2971550.1"/>
    <property type="molecule type" value="Genomic_DNA"/>
</dbReference>
<organism evidence="3 4">
    <name type="scientific">Azotobacter bryophylli</name>
    <dbReference type="NCBI Taxonomy" id="1986537"/>
    <lineage>
        <taxon>Bacteria</taxon>
        <taxon>Pseudomonadati</taxon>
        <taxon>Pseudomonadota</taxon>
        <taxon>Gammaproteobacteria</taxon>
        <taxon>Pseudomonadales</taxon>
        <taxon>Pseudomonadaceae</taxon>
        <taxon>Azotobacter</taxon>
    </lineage>
</organism>
<sequence length="359" mass="39963">MKPKKITFLSGDMNRPGGTERVTAVVASALAELGHEVSLLSVQGGLAPFFPLHESIRLEQLFAGPNNYRRKYLQAVWRLRRSLARRRPEVVIDVESLLALFSLPAMAGLGIRHICWEHFNFRTDHGRRSRRLARFLAARCCDAVVTLTERDRALWQSAGGRAPIRAIPNPLSFPVQKSHAYPLHSTTILAVGRPAHIKGYDRLIEAWARICHLVPEWTLEIVGLGERDRDELDCQCRSAGIAGRVRLEPATPDIHAHYRGAAIFCLSSRSEGFPMVLLESLAFGLPVVSFDCETGPAEILEGCGVQLVANGDVEAFAANLLQLIRDPGRRAELSRLASRKAEQYSPGLIRQQWLELLEC</sequence>
<evidence type="ECO:0000259" key="1">
    <source>
        <dbReference type="Pfam" id="PF00534"/>
    </source>
</evidence>
<evidence type="ECO:0000313" key="4">
    <source>
        <dbReference type="Proteomes" id="UP001595457"/>
    </source>
</evidence>
<dbReference type="Proteomes" id="UP001595457">
    <property type="component" value="Unassembled WGS sequence"/>
</dbReference>
<dbReference type="PANTHER" id="PTHR12526">
    <property type="entry name" value="GLYCOSYLTRANSFERASE"/>
    <property type="match status" value="1"/>
</dbReference>
<accession>A0ABV7AR40</accession>
<feature type="domain" description="Glycosyl transferase family 1" evidence="1">
    <location>
        <begin position="182"/>
        <end position="335"/>
    </location>
</feature>
<evidence type="ECO:0000313" key="3">
    <source>
        <dbReference type="EMBL" id="MFC2971550.1"/>
    </source>
</evidence>
<dbReference type="GO" id="GO:0016757">
    <property type="term" value="F:glycosyltransferase activity"/>
    <property type="evidence" value="ECO:0007669"/>
    <property type="project" value="UniProtKB-KW"/>
</dbReference>
<feature type="domain" description="Glycosyltransferase subfamily 4-like N-terminal" evidence="2">
    <location>
        <begin position="16"/>
        <end position="170"/>
    </location>
</feature>
<dbReference type="EC" id="2.4.-.-" evidence="3"/>
<dbReference type="InterPro" id="IPR001296">
    <property type="entry name" value="Glyco_trans_1"/>
</dbReference>